<dbReference type="Pfam" id="PF07848">
    <property type="entry name" value="PaaX"/>
    <property type="match status" value="1"/>
</dbReference>
<dbReference type="PANTHER" id="PTHR30319">
    <property type="entry name" value="PHENYLACETIC ACID REGULATOR-RELATED TRANSCRIPTIONAL REPRESSOR"/>
    <property type="match status" value="1"/>
</dbReference>
<dbReference type="SUPFAM" id="SSF46785">
    <property type="entry name" value="Winged helix' DNA-binding domain"/>
    <property type="match status" value="1"/>
</dbReference>
<evidence type="ECO:0000313" key="3">
    <source>
        <dbReference type="EMBL" id="MDC7788332.1"/>
    </source>
</evidence>
<accession>A0ABT5JFJ1</accession>
<dbReference type="Gene3D" id="1.20.58.1460">
    <property type="match status" value="1"/>
</dbReference>
<feature type="domain" description="Transcriptional repressor PaaX-like N-terminal" evidence="1">
    <location>
        <begin position="39"/>
        <end position="107"/>
    </location>
</feature>
<feature type="domain" description="Transcriptional repressor PaaX-like C-terminal" evidence="2">
    <location>
        <begin position="195"/>
        <end position="284"/>
    </location>
</feature>
<dbReference type="InterPro" id="IPR012906">
    <property type="entry name" value="PaaX-like_N"/>
</dbReference>
<sequence>MSARRPDAVARAPAAPGRKLPRAALGPILDQLRHEPSRTWSIIVTVYGDAIVPRGGSVWLGTLLMFFRELGIAEGVVRTAMSRLAADGWLERHKAGRNSFYRLADKGRETFAAATRHIYAAQPPAFTGHLDLVLLANGPGRDAARAALDEAGWGSPSAGVFVAPGWPLPAAARGELILQATGSEAVLRDLAARSWPLDATADAYHGFVDTFSPLRAALAAGAVPDEAEAMVARVLLIHEYRRIVLRDPLLPAPLLPDDWPGAAARALCAALYRDLLEPSERWLDAHAVDETGAPLRRGKDVLRRFRA</sequence>
<dbReference type="Gene3D" id="1.10.10.10">
    <property type="entry name" value="Winged helix-like DNA-binding domain superfamily/Winged helix DNA-binding domain"/>
    <property type="match status" value="1"/>
</dbReference>
<name>A0ABT5JFJ1_RHOTP</name>
<gene>
    <name evidence="3" type="primary">paaX</name>
    <name evidence="3" type="ORF">PQJ73_21805</name>
</gene>
<comment type="caution">
    <text evidence="3">The sequence shown here is derived from an EMBL/GenBank/DDBJ whole genome shotgun (WGS) entry which is preliminary data.</text>
</comment>
<dbReference type="RefSeq" id="WP_272779166.1">
    <property type="nucleotide sequence ID" value="NZ_JAQQLI010000042.1"/>
</dbReference>
<reference evidence="3" key="2">
    <citation type="submission" date="2023-02" db="EMBL/GenBank/DDBJ databases">
        <authorList>
            <person name="Rayyan A."/>
            <person name="Meyer T."/>
            <person name="Kyndt J.A."/>
        </authorList>
    </citation>
    <scope>NUCLEOTIDE SEQUENCE</scope>
    <source>
        <strain evidence="3">DSM 9987</strain>
    </source>
</reference>
<organism evidence="3 4">
    <name type="scientific">Rhodoplanes tepidamans</name>
    <name type="common">Rhodoplanes cryptolactis</name>
    <dbReference type="NCBI Taxonomy" id="200616"/>
    <lineage>
        <taxon>Bacteria</taxon>
        <taxon>Pseudomonadati</taxon>
        <taxon>Pseudomonadota</taxon>
        <taxon>Alphaproteobacteria</taxon>
        <taxon>Hyphomicrobiales</taxon>
        <taxon>Nitrobacteraceae</taxon>
        <taxon>Rhodoplanes</taxon>
    </lineage>
</organism>
<protein>
    <submittedName>
        <fullName evidence="3">Phenylacetic acid degradation operon negative regulatory protein PaaX</fullName>
    </submittedName>
</protein>
<proteinExistence type="predicted"/>
<dbReference type="PANTHER" id="PTHR30319:SF1">
    <property type="entry name" value="TRANSCRIPTIONAL REPRESSOR PAAX"/>
    <property type="match status" value="1"/>
</dbReference>
<dbReference type="EMBL" id="JAQQLI010000042">
    <property type="protein sequence ID" value="MDC7788332.1"/>
    <property type="molecule type" value="Genomic_DNA"/>
</dbReference>
<dbReference type="InterPro" id="IPR036388">
    <property type="entry name" value="WH-like_DNA-bd_sf"/>
</dbReference>
<dbReference type="PIRSF" id="PIRSF020623">
    <property type="entry name" value="PaaX"/>
    <property type="match status" value="1"/>
</dbReference>
<dbReference type="InterPro" id="IPR011965">
    <property type="entry name" value="PaaX_trns_reg"/>
</dbReference>
<dbReference type="Pfam" id="PF08223">
    <property type="entry name" value="PaaX_C"/>
    <property type="match status" value="1"/>
</dbReference>
<reference evidence="3" key="1">
    <citation type="journal article" date="2023" name="Microbiol Resour">
        <title>Genome Sequences of Rhodoplanes serenus and Two Thermotolerant Strains, Rhodoplanes tepidamans and 'Rhodoplanes cryptolactis,' Further Refine the Genus.</title>
        <authorList>
            <person name="Rayyan A.A."/>
            <person name="Kyndt J.A."/>
        </authorList>
    </citation>
    <scope>NUCLEOTIDE SEQUENCE</scope>
    <source>
        <strain evidence="3">DSM 9987</strain>
    </source>
</reference>
<evidence type="ECO:0000313" key="4">
    <source>
        <dbReference type="Proteomes" id="UP001165652"/>
    </source>
</evidence>
<evidence type="ECO:0000259" key="2">
    <source>
        <dbReference type="Pfam" id="PF08223"/>
    </source>
</evidence>
<dbReference type="InterPro" id="IPR036390">
    <property type="entry name" value="WH_DNA-bd_sf"/>
</dbReference>
<dbReference type="Proteomes" id="UP001165652">
    <property type="component" value="Unassembled WGS sequence"/>
</dbReference>
<evidence type="ECO:0000259" key="1">
    <source>
        <dbReference type="Pfam" id="PF07848"/>
    </source>
</evidence>
<dbReference type="NCBIfam" id="TIGR02277">
    <property type="entry name" value="PaaX_trns_reg"/>
    <property type="match status" value="1"/>
</dbReference>
<keyword evidence="4" id="KW-1185">Reference proteome</keyword>
<dbReference type="InterPro" id="IPR013225">
    <property type="entry name" value="PaaX_C"/>
</dbReference>